<reference evidence="2 3" key="1">
    <citation type="submission" date="2020-08" db="EMBL/GenBank/DDBJ databases">
        <title>Genemic of Streptomyces polyaspartic.</title>
        <authorList>
            <person name="Liu W."/>
        </authorList>
    </citation>
    <scope>NUCLEOTIDE SEQUENCE [LARGE SCALE GENOMIC DNA]</scope>
    <source>
        <strain evidence="2 3">TRM66268-LWL</strain>
    </source>
</reference>
<name>A0ABR7SVN2_9ACTN</name>
<gene>
    <name evidence="2" type="ORF">H9Y04_44380</name>
</gene>
<evidence type="ECO:0000256" key="1">
    <source>
        <dbReference type="SAM" id="Phobius"/>
    </source>
</evidence>
<protein>
    <submittedName>
        <fullName evidence="2">Uncharacterized protein</fullName>
    </submittedName>
</protein>
<keyword evidence="1" id="KW-0472">Membrane</keyword>
<feature type="transmembrane region" description="Helical" evidence="1">
    <location>
        <begin position="50"/>
        <end position="77"/>
    </location>
</feature>
<dbReference type="Proteomes" id="UP000642284">
    <property type="component" value="Unassembled WGS sequence"/>
</dbReference>
<organism evidence="2 3">
    <name type="scientific">Streptomyces polyasparticus</name>
    <dbReference type="NCBI Taxonomy" id="2767826"/>
    <lineage>
        <taxon>Bacteria</taxon>
        <taxon>Bacillati</taxon>
        <taxon>Actinomycetota</taxon>
        <taxon>Actinomycetes</taxon>
        <taxon>Kitasatosporales</taxon>
        <taxon>Streptomycetaceae</taxon>
        <taxon>Streptomyces</taxon>
    </lineage>
</organism>
<keyword evidence="1" id="KW-0812">Transmembrane</keyword>
<keyword evidence="3" id="KW-1185">Reference proteome</keyword>
<accession>A0ABR7SVN2</accession>
<comment type="caution">
    <text evidence="2">The sequence shown here is derived from an EMBL/GenBank/DDBJ whole genome shotgun (WGS) entry which is preliminary data.</text>
</comment>
<evidence type="ECO:0000313" key="3">
    <source>
        <dbReference type="Proteomes" id="UP000642284"/>
    </source>
</evidence>
<keyword evidence="1" id="KW-1133">Transmembrane helix</keyword>
<evidence type="ECO:0000313" key="2">
    <source>
        <dbReference type="EMBL" id="MBC9719551.1"/>
    </source>
</evidence>
<feature type="transmembrane region" description="Helical" evidence="1">
    <location>
        <begin position="89"/>
        <end position="111"/>
    </location>
</feature>
<sequence>MDPGWYLAGKILVLGRLIGHNPTPEERAEERDLCARLSRREHLGREELDICLPATAWAWIGAFMACIAATALSGFLIDDVFGVTGYPQNVVMFGFLLSCGISVALGLIGYFRSNMLIYSDEDYDAPRFVAKAAEKLYYPRAYDFWIALAASIWPALRGANLVP</sequence>
<dbReference type="RefSeq" id="WP_187819952.1">
    <property type="nucleotide sequence ID" value="NZ_JACTVJ010000047.1"/>
</dbReference>
<proteinExistence type="predicted"/>
<dbReference type="EMBL" id="JACTVJ010000047">
    <property type="protein sequence ID" value="MBC9719551.1"/>
    <property type="molecule type" value="Genomic_DNA"/>
</dbReference>